<comment type="catalytic activity">
    <reaction evidence="19">
        <text>2'-deoxyribonucleotide-(2'-deoxyribose 5'-phosphate)-2'-deoxyribonucleotide-DNA = a 3'-end 2'-deoxyribonucleotide-(2,3-dehydro-2,3-deoxyribose 5'-phosphate)-DNA + a 5'-end 5'-phospho-2'-deoxyribonucleoside-DNA + H(+)</text>
        <dbReference type="Rhea" id="RHEA:66592"/>
        <dbReference type="Rhea" id="RHEA-COMP:13180"/>
        <dbReference type="Rhea" id="RHEA-COMP:16897"/>
        <dbReference type="Rhea" id="RHEA-COMP:17067"/>
        <dbReference type="ChEBI" id="CHEBI:15378"/>
        <dbReference type="ChEBI" id="CHEBI:136412"/>
        <dbReference type="ChEBI" id="CHEBI:157695"/>
        <dbReference type="ChEBI" id="CHEBI:167181"/>
        <dbReference type="EC" id="4.2.99.18"/>
    </reaction>
</comment>
<dbReference type="Pfam" id="PF06827">
    <property type="entry name" value="zf-FPG_IleRS"/>
    <property type="match status" value="1"/>
</dbReference>
<keyword evidence="16" id="KW-0511">Multifunctional enzyme</keyword>
<dbReference type="Gene3D" id="3.20.190.10">
    <property type="entry name" value="MutM-like, N-terminal"/>
    <property type="match status" value="1"/>
</dbReference>
<dbReference type="InterPro" id="IPR015887">
    <property type="entry name" value="DNA_glyclase_Znf_dom_DNA_BS"/>
</dbReference>
<evidence type="ECO:0000256" key="16">
    <source>
        <dbReference type="ARBA" id="ARBA00023268"/>
    </source>
</evidence>
<evidence type="ECO:0000256" key="10">
    <source>
        <dbReference type="ARBA" id="ARBA00022771"/>
    </source>
</evidence>
<dbReference type="EC" id="4.2.99.18" evidence="6"/>
<dbReference type="SUPFAM" id="SSF57716">
    <property type="entry name" value="Glucocorticoid receptor-like (DNA-binding domain)"/>
    <property type="match status" value="1"/>
</dbReference>
<evidence type="ECO:0000256" key="17">
    <source>
        <dbReference type="ARBA" id="ARBA00023295"/>
    </source>
</evidence>
<dbReference type="NCBIfam" id="TIGR00577">
    <property type="entry name" value="fpg"/>
    <property type="match status" value="1"/>
</dbReference>
<keyword evidence="15 23" id="KW-0456">Lyase</keyword>
<dbReference type="Pfam" id="PF01149">
    <property type="entry name" value="Fapy_DNA_glyco"/>
    <property type="match status" value="1"/>
</dbReference>
<evidence type="ECO:0000256" key="2">
    <source>
        <dbReference type="ARBA" id="ARBA00001947"/>
    </source>
</evidence>
<evidence type="ECO:0000256" key="6">
    <source>
        <dbReference type="ARBA" id="ARBA00012720"/>
    </source>
</evidence>
<reference evidence="23" key="1">
    <citation type="submission" date="2020-07" db="EMBL/GenBank/DDBJ databases">
        <title>Huge and variable diversity of episymbiotic CPR bacteria and DPANN archaea in groundwater ecosystems.</title>
        <authorList>
            <person name="He C.Y."/>
            <person name="Keren R."/>
            <person name="Whittaker M."/>
            <person name="Farag I.F."/>
            <person name="Doudna J."/>
            <person name="Cate J.H.D."/>
            <person name="Banfield J.F."/>
        </authorList>
    </citation>
    <scope>NUCLEOTIDE SEQUENCE</scope>
    <source>
        <strain evidence="23">NC_groundwater_1482_Ag_S-0.65um_47_24</strain>
    </source>
</reference>
<keyword evidence="10 20" id="KW-0863">Zinc-finger</keyword>
<dbReference type="SMART" id="SM01232">
    <property type="entry name" value="H2TH"/>
    <property type="match status" value="1"/>
</dbReference>
<dbReference type="SUPFAM" id="SSF46946">
    <property type="entry name" value="S13-like H2TH domain"/>
    <property type="match status" value="1"/>
</dbReference>
<dbReference type="EC" id="3.2.2.23" evidence="5"/>
<sequence length="275" mass="30962">MPELPEVETIVNGLKGKLIGQQINKIQLVEPRILRSPVKNFLDSLPGCVVKNIRRRGKMIFITLSKRIQMLIHLKMTGQLLLTSQAFPLQRHIHLILELLPSGGFLFYRDVRRFGFFCLGSEDYINDLPIVKNLGPDALTLKWPEFLEVISDSRGRIKNLLLNQNSLAGIGNIYADEILFRAKINPVQSVAKLELGQKKSLYDSIQSILKEAIEKGGSSIRDYLDSDGQQGNFQLLHQVYGRAGTPCNVCGSPIQRVKFSSRSSHFCPNCQLLHP</sequence>
<evidence type="ECO:0000256" key="11">
    <source>
        <dbReference type="ARBA" id="ARBA00022801"/>
    </source>
</evidence>
<comment type="cofactor">
    <cofactor evidence="2">
        <name>Zn(2+)</name>
        <dbReference type="ChEBI" id="CHEBI:29105"/>
    </cofactor>
</comment>
<dbReference type="FunFam" id="1.10.8.50:FF:000003">
    <property type="entry name" value="Formamidopyrimidine-DNA glycosylase"/>
    <property type="match status" value="1"/>
</dbReference>
<dbReference type="InterPro" id="IPR035937">
    <property type="entry name" value="FPG_N"/>
</dbReference>
<evidence type="ECO:0000256" key="3">
    <source>
        <dbReference type="ARBA" id="ARBA00009409"/>
    </source>
</evidence>
<dbReference type="PANTHER" id="PTHR22993:SF9">
    <property type="entry name" value="FORMAMIDOPYRIMIDINE-DNA GLYCOSYLASE"/>
    <property type="match status" value="1"/>
</dbReference>
<feature type="domain" description="FPG-type" evidence="21">
    <location>
        <begin position="238"/>
        <end position="272"/>
    </location>
</feature>
<dbReference type="InterPro" id="IPR015886">
    <property type="entry name" value="H2TH_FPG"/>
</dbReference>
<dbReference type="InterPro" id="IPR000214">
    <property type="entry name" value="Znf_DNA_glyclase/AP_lyase"/>
</dbReference>
<dbReference type="PANTHER" id="PTHR22993">
    <property type="entry name" value="FORMAMIDOPYRIMIDINE-DNA GLYCOSYLASE"/>
    <property type="match status" value="1"/>
</dbReference>
<dbReference type="GO" id="GO:0008270">
    <property type="term" value="F:zinc ion binding"/>
    <property type="evidence" value="ECO:0007669"/>
    <property type="project" value="UniProtKB-KW"/>
</dbReference>
<comment type="caution">
    <text evidence="23">The sequence shown here is derived from an EMBL/GenBank/DDBJ whole genome shotgun (WGS) entry which is preliminary data.</text>
</comment>
<keyword evidence="12" id="KW-0862">Zinc</keyword>
<evidence type="ECO:0000256" key="8">
    <source>
        <dbReference type="ARBA" id="ARBA00022723"/>
    </source>
</evidence>
<dbReference type="PROSITE" id="PS51068">
    <property type="entry name" value="FPG_CAT"/>
    <property type="match status" value="1"/>
</dbReference>
<name>A0A933GMX6_UNCTE</name>
<keyword evidence="8" id="KW-0479">Metal-binding</keyword>
<dbReference type="InterPro" id="IPR010979">
    <property type="entry name" value="Ribosomal_uS13-like_H2TH"/>
</dbReference>
<comment type="catalytic activity">
    <reaction evidence="1">
        <text>Hydrolysis of DNA containing ring-opened 7-methylguanine residues, releasing 2,6-diamino-4-hydroxy-5-(N-methyl)formamidopyrimidine.</text>
        <dbReference type="EC" id="3.2.2.23"/>
    </reaction>
</comment>
<dbReference type="Pfam" id="PF06831">
    <property type="entry name" value="H2TH"/>
    <property type="match status" value="1"/>
</dbReference>
<protein>
    <recommendedName>
        <fullName evidence="7">Formamidopyrimidine-DNA glycosylase</fullName>
        <ecNumber evidence="5">3.2.2.23</ecNumber>
        <ecNumber evidence="6">4.2.99.18</ecNumber>
    </recommendedName>
    <alternativeName>
        <fullName evidence="18">DNA-(apurinic or apyrimidinic site) lyase MutM</fullName>
    </alternativeName>
</protein>
<evidence type="ECO:0000256" key="4">
    <source>
        <dbReference type="ARBA" id="ARBA00011245"/>
    </source>
</evidence>
<dbReference type="SMART" id="SM00898">
    <property type="entry name" value="Fapy_DNA_glyco"/>
    <property type="match status" value="1"/>
</dbReference>
<evidence type="ECO:0000256" key="18">
    <source>
        <dbReference type="ARBA" id="ARBA00030638"/>
    </source>
</evidence>
<organism evidence="23 24">
    <name type="scientific">Tectimicrobiota bacterium</name>
    <dbReference type="NCBI Taxonomy" id="2528274"/>
    <lineage>
        <taxon>Bacteria</taxon>
        <taxon>Pseudomonadati</taxon>
        <taxon>Nitrospinota/Tectimicrobiota group</taxon>
        <taxon>Candidatus Tectimicrobiota</taxon>
    </lineage>
</organism>
<accession>A0A933GMX6</accession>
<dbReference type="InterPro" id="IPR020629">
    <property type="entry name" value="FPG_Glyclase"/>
</dbReference>
<keyword evidence="13" id="KW-0238">DNA-binding</keyword>
<comment type="similarity">
    <text evidence="3">Belongs to the FPG family.</text>
</comment>
<evidence type="ECO:0000256" key="7">
    <source>
        <dbReference type="ARBA" id="ARBA00016240"/>
    </source>
</evidence>
<evidence type="ECO:0000259" key="21">
    <source>
        <dbReference type="PROSITE" id="PS51066"/>
    </source>
</evidence>
<dbReference type="GO" id="GO:0003684">
    <property type="term" value="F:damaged DNA binding"/>
    <property type="evidence" value="ECO:0007669"/>
    <property type="project" value="InterPro"/>
</dbReference>
<keyword evidence="11 23" id="KW-0378">Hydrolase</keyword>
<dbReference type="GO" id="GO:0006284">
    <property type="term" value="P:base-excision repair"/>
    <property type="evidence" value="ECO:0007669"/>
    <property type="project" value="InterPro"/>
</dbReference>
<comment type="subunit">
    <text evidence="4">Monomer.</text>
</comment>
<dbReference type="AlphaFoldDB" id="A0A933GMX6"/>
<feature type="domain" description="Formamidopyrimidine-DNA glycosylase catalytic" evidence="22">
    <location>
        <begin position="2"/>
        <end position="115"/>
    </location>
</feature>
<dbReference type="PROSITE" id="PS01242">
    <property type="entry name" value="ZF_FPG_1"/>
    <property type="match status" value="1"/>
</dbReference>
<evidence type="ECO:0000313" key="23">
    <source>
        <dbReference type="EMBL" id="MBI4595714.1"/>
    </source>
</evidence>
<dbReference type="SUPFAM" id="SSF81624">
    <property type="entry name" value="N-terminal domain of MutM-like DNA repair proteins"/>
    <property type="match status" value="1"/>
</dbReference>
<dbReference type="Gene3D" id="1.10.8.50">
    <property type="match status" value="1"/>
</dbReference>
<evidence type="ECO:0000256" key="15">
    <source>
        <dbReference type="ARBA" id="ARBA00023239"/>
    </source>
</evidence>
<evidence type="ECO:0000256" key="12">
    <source>
        <dbReference type="ARBA" id="ARBA00022833"/>
    </source>
</evidence>
<gene>
    <name evidence="23" type="primary">mutM</name>
    <name evidence="23" type="ORF">HY730_04960</name>
</gene>
<dbReference type="PROSITE" id="PS51066">
    <property type="entry name" value="ZF_FPG_2"/>
    <property type="match status" value="1"/>
</dbReference>
<evidence type="ECO:0000256" key="1">
    <source>
        <dbReference type="ARBA" id="ARBA00001668"/>
    </source>
</evidence>
<keyword evidence="9" id="KW-0227">DNA damage</keyword>
<proteinExistence type="inferred from homology"/>
<dbReference type="EMBL" id="JACQWF010000226">
    <property type="protein sequence ID" value="MBI4595714.1"/>
    <property type="molecule type" value="Genomic_DNA"/>
</dbReference>
<evidence type="ECO:0000256" key="5">
    <source>
        <dbReference type="ARBA" id="ARBA00012024"/>
    </source>
</evidence>
<dbReference type="InterPro" id="IPR010663">
    <property type="entry name" value="Znf_FPG/IleRS"/>
</dbReference>
<keyword evidence="17 23" id="KW-0326">Glycosidase</keyword>
<keyword evidence="14" id="KW-0234">DNA repair</keyword>
<evidence type="ECO:0000256" key="9">
    <source>
        <dbReference type="ARBA" id="ARBA00022763"/>
    </source>
</evidence>
<evidence type="ECO:0000256" key="13">
    <source>
        <dbReference type="ARBA" id="ARBA00023125"/>
    </source>
</evidence>
<dbReference type="InterPro" id="IPR012319">
    <property type="entry name" value="FPG_cat"/>
</dbReference>
<dbReference type="GO" id="GO:0034039">
    <property type="term" value="F:8-oxo-7,8-dihydroguanine DNA N-glycosylase activity"/>
    <property type="evidence" value="ECO:0007669"/>
    <property type="project" value="TreeGrafter"/>
</dbReference>
<evidence type="ECO:0000256" key="14">
    <source>
        <dbReference type="ARBA" id="ARBA00023204"/>
    </source>
</evidence>
<evidence type="ECO:0000259" key="22">
    <source>
        <dbReference type="PROSITE" id="PS51068"/>
    </source>
</evidence>
<evidence type="ECO:0000313" key="24">
    <source>
        <dbReference type="Proteomes" id="UP000772181"/>
    </source>
</evidence>
<evidence type="ECO:0000256" key="19">
    <source>
        <dbReference type="ARBA" id="ARBA00044632"/>
    </source>
</evidence>
<dbReference type="NCBIfam" id="NF002211">
    <property type="entry name" value="PRK01103.1"/>
    <property type="match status" value="1"/>
</dbReference>
<dbReference type="CDD" id="cd08966">
    <property type="entry name" value="EcFpg-like_N"/>
    <property type="match status" value="1"/>
</dbReference>
<dbReference type="GO" id="GO:0140078">
    <property type="term" value="F:class I DNA-(apurinic or apyrimidinic site) endonuclease activity"/>
    <property type="evidence" value="ECO:0007669"/>
    <property type="project" value="UniProtKB-EC"/>
</dbReference>
<dbReference type="Proteomes" id="UP000772181">
    <property type="component" value="Unassembled WGS sequence"/>
</dbReference>
<evidence type="ECO:0000256" key="20">
    <source>
        <dbReference type="PROSITE-ProRule" id="PRU00391"/>
    </source>
</evidence>